<accession>A0A843VLH3</accession>
<dbReference type="Proteomes" id="UP000652761">
    <property type="component" value="Unassembled WGS sequence"/>
</dbReference>
<dbReference type="EMBL" id="NMUH01001960">
    <property type="protein sequence ID" value="MQL96795.1"/>
    <property type="molecule type" value="Genomic_DNA"/>
</dbReference>
<evidence type="ECO:0000313" key="3">
    <source>
        <dbReference type="Proteomes" id="UP000652761"/>
    </source>
</evidence>
<organism evidence="2 3">
    <name type="scientific">Colocasia esculenta</name>
    <name type="common">Wild taro</name>
    <name type="synonym">Arum esculentum</name>
    <dbReference type="NCBI Taxonomy" id="4460"/>
    <lineage>
        <taxon>Eukaryota</taxon>
        <taxon>Viridiplantae</taxon>
        <taxon>Streptophyta</taxon>
        <taxon>Embryophyta</taxon>
        <taxon>Tracheophyta</taxon>
        <taxon>Spermatophyta</taxon>
        <taxon>Magnoliopsida</taxon>
        <taxon>Liliopsida</taxon>
        <taxon>Araceae</taxon>
        <taxon>Aroideae</taxon>
        <taxon>Colocasieae</taxon>
        <taxon>Colocasia</taxon>
    </lineage>
</organism>
<keyword evidence="3" id="KW-1185">Reference proteome</keyword>
<dbReference type="AlphaFoldDB" id="A0A843VLH3"/>
<feature type="compositionally biased region" description="Basic and acidic residues" evidence="1">
    <location>
        <begin position="14"/>
        <end position="27"/>
    </location>
</feature>
<feature type="region of interest" description="Disordered" evidence="1">
    <location>
        <begin position="91"/>
        <end position="117"/>
    </location>
</feature>
<name>A0A843VLH3_COLES</name>
<sequence length="292" mass="32700">MVKKAQLLEDTTDLTDRIKGRMVKKEQTSGAPSKPTNGKKRPLSITDGPSQERKPKVFAPTALNKPRCKHCDKLGHTTKECWRKSGEALPDFRLDSEPTTTDPGRSSSTRCPPSTPIRTFFLHRPRTPEQGGSDVFLLVFLSATSPNRQHRITNIWGSTPPSPFLFFIYLLRAHGNQRGKRPLPRPAVFVEEERAHIIPAQSPHAPKGTLAITSFTRTLHYVKFRWHGPNPKGPAPPASARAEALRTRLARPRRTTPTSRNAHTRHRDVISAGESDGDYHTHKEGNEDDAQE</sequence>
<dbReference type="OrthoDB" id="1750137at2759"/>
<evidence type="ECO:0000256" key="1">
    <source>
        <dbReference type="SAM" id="MobiDB-lite"/>
    </source>
</evidence>
<evidence type="ECO:0000313" key="2">
    <source>
        <dbReference type="EMBL" id="MQL96795.1"/>
    </source>
</evidence>
<proteinExistence type="predicted"/>
<reference evidence="2" key="1">
    <citation type="submission" date="2017-07" db="EMBL/GenBank/DDBJ databases">
        <title>Taro Niue Genome Assembly and Annotation.</title>
        <authorList>
            <person name="Atibalentja N."/>
            <person name="Keating K."/>
            <person name="Fields C.J."/>
        </authorList>
    </citation>
    <scope>NUCLEOTIDE SEQUENCE</scope>
    <source>
        <strain evidence="2">Niue_2</strain>
        <tissue evidence="2">Leaf</tissue>
    </source>
</reference>
<feature type="compositionally biased region" description="Low complexity" evidence="1">
    <location>
        <begin position="105"/>
        <end position="117"/>
    </location>
</feature>
<protein>
    <submittedName>
        <fullName evidence="2">Uncharacterized protein</fullName>
    </submittedName>
</protein>
<gene>
    <name evidence="2" type="ORF">Taro_029483</name>
</gene>
<feature type="region of interest" description="Disordered" evidence="1">
    <location>
        <begin position="1"/>
        <end position="62"/>
    </location>
</feature>
<feature type="region of interest" description="Disordered" evidence="1">
    <location>
        <begin position="227"/>
        <end position="292"/>
    </location>
</feature>
<comment type="caution">
    <text evidence="2">The sequence shown here is derived from an EMBL/GenBank/DDBJ whole genome shotgun (WGS) entry which is preliminary data.</text>
</comment>